<feature type="coiled-coil region" evidence="1">
    <location>
        <begin position="59"/>
        <end position="93"/>
    </location>
</feature>
<dbReference type="Proteomes" id="UP001175227">
    <property type="component" value="Unassembled WGS sequence"/>
</dbReference>
<gene>
    <name evidence="2" type="ORF">IW261DRAFT_1562516</name>
</gene>
<comment type="caution">
    <text evidence="2">The sequence shown here is derived from an EMBL/GenBank/DDBJ whole genome shotgun (WGS) entry which is preliminary data.</text>
</comment>
<sequence length="524" mass="58624">MSMKQSTSTFLDNLLSRYDWVSTSSRSPELIALLSTNAVPTAFQAAQLEACIEVLDAPIGEIQSEIDLLRNAAASLEAKMTRLKDIRRDYRAALSPIRRLPSEILVEILRWTPKENTNDSADEPFHVFGFNVFKIRRGPWQLGQVVQDYLDLSSQEGHGGSSQSGVGTQCQRFRHLGAPDNQADEPEEMIQCFDLLLRHSKRWGSVELAIVPSFLPRLSLVRGRIDCVEDVYLMCAPYTTPGTMDTFEIAPKLKTLELTGMHARSYIPFPAENLVVFSDTRCLPEHDIVPKYLDIIDSAPKLLEFTCHHQSVVPQSPGPYHPRVIHQSVRTLSASLGGLLRSLELPALTEMTLALGKSEEGVLACPIDALFHLRDLLERSRCSLTTLSFIDVVMDEDLLPILQLSPQLVSLSFSDNKSSRASDWTMESLFMDMTETASVGDALHHALLPCLKELEILLDNVELDRVEYLDANFVEMIVSRRAPLGSQMLEYLRIDVIGSGFQVPISYDGGLEELKRLRDNGIEI</sequence>
<reference evidence="2" key="1">
    <citation type="submission" date="2023-06" db="EMBL/GenBank/DDBJ databases">
        <authorList>
            <consortium name="Lawrence Berkeley National Laboratory"/>
            <person name="Ahrendt S."/>
            <person name="Sahu N."/>
            <person name="Indic B."/>
            <person name="Wong-Bajracharya J."/>
            <person name="Merenyi Z."/>
            <person name="Ke H.-M."/>
            <person name="Monk M."/>
            <person name="Kocsube S."/>
            <person name="Drula E."/>
            <person name="Lipzen A."/>
            <person name="Balint B."/>
            <person name="Henrissat B."/>
            <person name="Andreopoulos B."/>
            <person name="Martin F.M."/>
            <person name="Harder C.B."/>
            <person name="Rigling D."/>
            <person name="Ford K.L."/>
            <person name="Foster G.D."/>
            <person name="Pangilinan J."/>
            <person name="Papanicolaou A."/>
            <person name="Barry K."/>
            <person name="LaButti K."/>
            <person name="Viragh M."/>
            <person name="Koriabine M."/>
            <person name="Yan M."/>
            <person name="Riley R."/>
            <person name="Champramary S."/>
            <person name="Plett K.L."/>
            <person name="Tsai I.J."/>
            <person name="Slot J."/>
            <person name="Sipos G."/>
            <person name="Plett J."/>
            <person name="Nagy L.G."/>
            <person name="Grigoriev I.V."/>
        </authorList>
    </citation>
    <scope>NUCLEOTIDE SEQUENCE</scope>
    <source>
        <strain evidence="2">ICMP 16352</strain>
    </source>
</reference>
<evidence type="ECO:0000313" key="2">
    <source>
        <dbReference type="EMBL" id="KAK0481239.1"/>
    </source>
</evidence>
<keyword evidence="3" id="KW-1185">Reference proteome</keyword>
<evidence type="ECO:0000313" key="3">
    <source>
        <dbReference type="Proteomes" id="UP001175227"/>
    </source>
</evidence>
<dbReference type="EMBL" id="JAUEPR010000008">
    <property type="protein sequence ID" value="KAK0481239.1"/>
    <property type="molecule type" value="Genomic_DNA"/>
</dbReference>
<dbReference type="AlphaFoldDB" id="A0AA39PC03"/>
<evidence type="ECO:0008006" key="4">
    <source>
        <dbReference type="Google" id="ProtNLM"/>
    </source>
</evidence>
<organism evidence="2 3">
    <name type="scientific">Armillaria novae-zelandiae</name>
    <dbReference type="NCBI Taxonomy" id="153914"/>
    <lineage>
        <taxon>Eukaryota</taxon>
        <taxon>Fungi</taxon>
        <taxon>Dikarya</taxon>
        <taxon>Basidiomycota</taxon>
        <taxon>Agaricomycotina</taxon>
        <taxon>Agaricomycetes</taxon>
        <taxon>Agaricomycetidae</taxon>
        <taxon>Agaricales</taxon>
        <taxon>Marasmiineae</taxon>
        <taxon>Physalacriaceae</taxon>
        <taxon>Armillaria</taxon>
    </lineage>
</organism>
<keyword evidence="1" id="KW-0175">Coiled coil</keyword>
<evidence type="ECO:0000256" key="1">
    <source>
        <dbReference type="SAM" id="Coils"/>
    </source>
</evidence>
<name>A0AA39PC03_9AGAR</name>
<accession>A0AA39PC03</accession>
<proteinExistence type="predicted"/>
<protein>
    <recommendedName>
        <fullName evidence="4">F-box domain-containing protein</fullName>
    </recommendedName>
</protein>